<gene>
    <name evidence="11" type="ORF">MELLADRAFT_50439</name>
</gene>
<sequence length="439" mass="49136">MISLLLITIALLKLVSADNILVVIEDSFKQNDYSRFWSSIQSRGHQLSFRAAKESSPQLYEHDQISFQHLIIFAPTTKSFAEDLSPQRLVQFLEDGGNILVGASSNLSEFWRDFGREFDIDFDHKASAVFDHFSHIGQDSATVVTSLERGPLIDDQVIIPQSTRSSSASNVIFRGIGHSVGKNPLLISVLRASPVAYSADAELKDPADTDPFITGEEIGLITGFQTHKQSRILFVGSVEFFSNTFGETEIQAPDGKKSQAANSKVSAELAAWVFQNSAVLRILSSTHRKVNGVEKPERYCINDQIEYKVDVQALNNGEWGPYSVTDMQLDFTMLDPHLRMSLKPTNSRHGNYTTYSSVFRAPDRHGVFTFRVDYRRRNGMSHLKDTLQVMVTPPDHDQHPRFLSDAYPYYVGSLNVLVGFVLFSAVWLKHVPGGSKKAQ</sequence>
<evidence type="ECO:0000313" key="12">
    <source>
        <dbReference type="Proteomes" id="UP000001072"/>
    </source>
</evidence>
<dbReference type="GO" id="GO:0018279">
    <property type="term" value="P:protein N-linked glycosylation via asparagine"/>
    <property type="evidence" value="ECO:0007669"/>
    <property type="project" value="UniProtKB-UniRule"/>
</dbReference>
<dbReference type="GeneID" id="18928704"/>
<feature type="domain" description="OST48 N-terminal" evidence="9">
    <location>
        <begin position="20"/>
        <end position="273"/>
    </location>
</feature>
<dbReference type="EMBL" id="GL883148">
    <property type="protein sequence ID" value="EGG00351.1"/>
    <property type="molecule type" value="Genomic_DNA"/>
</dbReference>
<dbReference type="InterPro" id="IPR055459">
    <property type="entry name" value="OST48_MD"/>
</dbReference>
<dbReference type="GO" id="GO:0008250">
    <property type="term" value="C:oligosaccharyltransferase complex"/>
    <property type="evidence" value="ECO:0007669"/>
    <property type="project" value="TreeGrafter"/>
</dbReference>
<dbReference type="eggNOG" id="KOG2754">
    <property type="taxonomic scope" value="Eukaryota"/>
</dbReference>
<keyword evidence="8" id="KW-0732">Signal</keyword>
<dbReference type="KEGG" id="mlr:MELLADRAFT_50439"/>
<dbReference type="OrthoDB" id="29105at2759"/>
<dbReference type="HOGENOM" id="CLU_031804_1_1_1"/>
<evidence type="ECO:0000256" key="8">
    <source>
        <dbReference type="RuleBase" id="RU361142"/>
    </source>
</evidence>
<evidence type="ECO:0000256" key="1">
    <source>
        <dbReference type="ARBA" id="ARBA00004479"/>
    </source>
</evidence>
<evidence type="ECO:0000259" key="9">
    <source>
        <dbReference type="Pfam" id="PF03345"/>
    </source>
</evidence>
<feature type="domain" description="OST48 middle" evidence="10">
    <location>
        <begin position="287"/>
        <end position="430"/>
    </location>
</feature>
<evidence type="ECO:0000256" key="3">
    <source>
        <dbReference type="ARBA" id="ARBA00008743"/>
    </source>
</evidence>
<comment type="function">
    <text evidence="8">Subunit of the oligosaccharyl transferase (OST) complex that catalyzes the initial transfer of a defined glycan (Glc(3)Man(9)GlcNAc(2) in eukaryotes) from the lipid carrier dolichol-pyrophosphate to an asparagine residue within an Asn-X-Ser/Thr consensus motif in nascent polypeptide chains, the first step in protein N-glycosylation. N-glycosylation occurs cotranslationally and the complex associates with the Sec61 complex at the channel-forming translocon complex that mediates protein translocation across the endoplasmic reticulum (ER).</text>
</comment>
<dbReference type="RefSeq" id="XP_007416370.1">
    <property type="nucleotide sequence ID" value="XM_007416308.1"/>
</dbReference>
<keyword evidence="6 8" id="KW-1133">Transmembrane helix</keyword>
<evidence type="ECO:0000313" key="11">
    <source>
        <dbReference type="EMBL" id="EGG00351.1"/>
    </source>
</evidence>
<evidence type="ECO:0000256" key="6">
    <source>
        <dbReference type="ARBA" id="ARBA00022989"/>
    </source>
</evidence>
<comment type="subunit">
    <text evidence="8">Component of the oligosaccharyltransferase (OST) complex.</text>
</comment>
<evidence type="ECO:0000259" key="10">
    <source>
        <dbReference type="Pfam" id="PF23358"/>
    </source>
</evidence>
<evidence type="ECO:0000256" key="7">
    <source>
        <dbReference type="ARBA" id="ARBA00023136"/>
    </source>
</evidence>
<dbReference type="PANTHER" id="PTHR10830">
    <property type="entry name" value="DOLICHYL-DIPHOSPHOOLIGOSACCHARIDE--PROTEIN GLYCOSYLTRANSFERASE 48 KDA SUBUNIT"/>
    <property type="match status" value="1"/>
</dbReference>
<dbReference type="Pfam" id="PF03345">
    <property type="entry name" value="OST48_N"/>
    <property type="match status" value="1"/>
</dbReference>
<comment type="pathway">
    <text evidence="2 8">Protein modification; protein glycosylation.</text>
</comment>
<feature type="transmembrane region" description="Helical" evidence="8">
    <location>
        <begin position="407"/>
        <end position="428"/>
    </location>
</feature>
<dbReference type="InParanoid" id="F4S4U7"/>
<dbReference type="STRING" id="747676.F4S4U7"/>
<dbReference type="Pfam" id="PF23358">
    <property type="entry name" value="OST48_MD"/>
    <property type="match status" value="1"/>
</dbReference>
<dbReference type="PANTHER" id="PTHR10830:SF0">
    <property type="entry name" value="DOLICHYL-DIPHOSPHOOLIGOSACCHARIDE--PROTEIN GLYCOSYLTRANSFERASE 48 KDA SUBUNIT"/>
    <property type="match status" value="1"/>
</dbReference>
<dbReference type="Proteomes" id="UP000001072">
    <property type="component" value="Unassembled WGS sequence"/>
</dbReference>
<dbReference type="FunCoup" id="F4S4U7">
    <property type="interactions" value="524"/>
</dbReference>
<protein>
    <recommendedName>
        <fullName evidence="8">Dolichyl-diphosphooligosaccharide--protein glycosyltransferase subunit WBP1</fullName>
        <shortName evidence="8">Oligosaccharyl transferase subunit WBP1</shortName>
    </recommendedName>
</protein>
<keyword evidence="4 8" id="KW-0812">Transmembrane</keyword>
<organism evidence="12">
    <name type="scientific">Melampsora larici-populina (strain 98AG31 / pathotype 3-4-7)</name>
    <name type="common">Poplar leaf rust fungus</name>
    <dbReference type="NCBI Taxonomy" id="747676"/>
    <lineage>
        <taxon>Eukaryota</taxon>
        <taxon>Fungi</taxon>
        <taxon>Dikarya</taxon>
        <taxon>Basidiomycota</taxon>
        <taxon>Pucciniomycotina</taxon>
        <taxon>Pucciniomycetes</taxon>
        <taxon>Pucciniales</taxon>
        <taxon>Melampsoraceae</taxon>
        <taxon>Melampsora</taxon>
    </lineage>
</organism>
<proteinExistence type="inferred from homology"/>
<dbReference type="InterPro" id="IPR055457">
    <property type="entry name" value="OST48_N"/>
</dbReference>
<dbReference type="AlphaFoldDB" id="F4S4U7"/>
<dbReference type="InterPro" id="IPR005013">
    <property type="entry name" value="DDOST_48_kDa_subunit"/>
</dbReference>
<comment type="similarity">
    <text evidence="3 8">Belongs to the DDOST 48 kDa subunit family.</text>
</comment>
<keyword evidence="7 8" id="KW-0472">Membrane</keyword>
<feature type="chain" id="PRO_5005129570" description="Dolichyl-diphosphooligosaccharide--protein glycosyltransferase subunit WBP1" evidence="8">
    <location>
        <begin position="18"/>
        <end position="439"/>
    </location>
</feature>
<dbReference type="UniPathway" id="UPA00378"/>
<evidence type="ECO:0000256" key="2">
    <source>
        <dbReference type="ARBA" id="ARBA00004922"/>
    </source>
</evidence>
<comment type="subcellular location">
    <subcellularLocation>
        <location evidence="8">Endoplasmic reticulum membrane</location>
        <topology evidence="8">Single-pass type I membrane protein</topology>
    </subcellularLocation>
    <subcellularLocation>
        <location evidence="1">Membrane</location>
        <topology evidence="1">Single-pass type I membrane protein</topology>
    </subcellularLocation>
</comment>
<dbReference type="VEuPathDB" id="FungiDB:MELLADRAFT_50439"/>
<name>F4S4U7_MELLP</name>
<reference evidence="12" key="1">
    <citation type="journal article" date="2011" name="Proc. Natl. Acad. Sci. U.S.A.">
        <title>Obligate biotrophy features unraveled by the genomic analysis of rust fungi.</title>
        <authorList>
            <person name="Duplessis S."/>
            <person name="Cuomo C.A."/>
            <person name="Lin Y.-C."/>
            <person name="Aerts A."/>
            <person name="Tisserant E."/>
            <person name="Veneault-Fourrey C."/>
            <person name="Joly D.L."/>
            <person name="Hacquard S."/>
            <person name="Amselem J."/>
            <person name="Cantarel B.L."/>
            <person name="Chiu R."/>
            <person name="Coutinho P.M."/>
            <person name="Feau N."/>
            <person name="Field M."/>
            <person name="Frey P."/>
            <person name="Gelhaye E."/>
            <person name="Goldberg J."/>
            <person name="Grabherr M.G."/>
            <person name="Kodira C.D."/>
            <person name="Kohler A."/>
            <person name="Kuees U."/>
            <person name="Lindquist E.A."/>
            <person name="Lucas S.M."/>
            <person name="Mago R."/>
            <person name="Mauceli E."/>
            <person name="Morin E."/>
            <person name="Murat C."/>
            <person name="Pangilinan J.L."/>
            <person name="Park R."/>
            <person name="Pearson M."/>
            <person name="Quesneville H."/>
            <person name="Rouhier N."/>
            <person name="Sakthikumar S."/>
            <person name="Salamov A.A."/>
            <person name="Schmutz J."/>
            <person name="Selles B."/>
            <person name="Shapiro H."/>
            <person name="Tanguay P."/>
            <person name="Tuskan G.A."/>
            <person name="Henrissat B."/>
            <person name="Van de Peer Y."/>
            <person name="Rouze P."/>
            <person name="Ellis J.G."/>
            <person name="Dodds P.N."/>
            <person name="Schein J.E."/>
            <person name="Zhong S."/>
            <person name="Hamelin R.C."/>
            <person name="Grigoriev I.V."/>
            <person name="Szabo L.J."/>
            <person name="Martin F."/>
        </authorList>
    </citation>
    <scope>NUCLEOTIDE SEQUENCE [LARGE SCALE GENOMIC DNA]</scope>
    <source>
        <strain evidence="12">98AG31 / pathotype 3-4-7</strain>
    </source>
</reference>
<accession>F4S4U7</accession>
<evidence type="ECO:0000256" key="5">
    <source>
        <dbReference type="ARBA" id="ARBA00022824"/>
    </source>
</evidence>
<keyword evidence="12" id="KW-1185">Reference proteome</keyword>
<feature type="signal peptide" evidence="8">
    <location>
        <begin position="1"/>
        <end position="17"/>
    </location>
</feature>
<keyword evidence="5 8" id="KW-0256">Endoplasmic reticulum</keyword>
<evidence type="ECO:0000256" key="4">
    <source>
        <dbReference type="ARBA" id="ARBA00022692"/>
    </source>
</evidence>